<accession>B9RWX0</accession>
<dbReference type="EMBL" id="EQ973825">
    <property type="protein sequence ID" value="EEF44125.1"/>
    <property type="molecule type" value="Genomic_DNA"/>
</dbReference>
<dbReference type="InParanoid" id="B9RWX0"/>
<protein>
    <recommendedName>
        <fullName evidence="3">DUF4283 domain-containing protein</fullName>
    </recommendedName>
</protein>
<proteinExistence type="predicted"/>
<organism evidence="1 2">
    <name type="scientific">Ricinus communis</name>
    <name type="common">Castor bean</name>
    <dbReference type="NCBI Taxonomy" id="3988"/>
    <lineage>
        <taxon>Eukaryota</taxon>
        <taxon>Viridiplantae</taxon>
        <taxon>Streptophyta</taxon>
        <taxon>Embryophyta</taxon>
        <taxon>Tracheophyta</taxon>
        <taxon>Spermatophyta</taxon>
        <taxon>Magnoliopsida</taxon>
        <taxon>eudicotyledons</taxon>
        <taxon>Gunneridae</taxon>
        <taxon>Pentapetalae</taxon>
        <taxon>rosids</taxon>
        <taxon>fabids</taxon>
        <taxon>Malpighiales</taxon>
        <taxon>Euphorbiaceae</taxon>
        <taxon>Acalyphoideae</taxon>
        <taxon>Acalypheae</taxon>
        <taxon>Ricinus</taxon>
    </lineage>
</organism>
<evidence type="ECO:0000313" key="2">
    <source>
        <dbReference type="Proteomes" id="UP000008311"/>
    </source>
</evidence>
<evidence type="ECO:0000313" key="1">
    <source>
        <dbReference type="EMBL" id="EEF44125.1"/>
    </source>
</evidence>
<dbReference type="AlphaFoldDB" id="B9RWX0"/>
<sequence length="157" mass="18079">MASASNMEASYDMFSIADEEEGGLVLEGEVLEVEQVDYRWCLVGRVLTDKQVDFTAMKNMMASLWRPVYFHELDFSRVIANGPWSFENKILLIHRLRENDQPCKTQLHHADICIQRWKTIKSAWRKVVALRSSDEVGRKGAGDAIAMDLQEQVDSWQ</sequence>
<evidence type="ECO:0008006" key="3">
    <source>
        <dbReference type="Google" id="ProtNLM"/>
    </source>
</evidence>
<dbReference type="Proteomes" id="UP000008311">
    <property type="component" value="Unassembled WGS sequence"/>
</dbReference>
<reference evidence="2" key="1">
    <citation type="journal article" date="2010" name="Nat. Biotechnol.">
        <title>Draft genome sequence of the oilseed species Ricinus communis.</title>
        <authorList>
            <person name="Chan A.P."/>
            <person name="Crabtree J."/>
            <person name="Zhao Q."/>
            <person name="Lorenzi H."/>
            <person name="Orvis J."/>
            <person name="Puiu D."/>
            <person name="Melake-Berhan A."/>
            <person name="Jones K.M."/>
            <person name="Redman J."/>
            <person name="Chen G."/>
            <person name="Cahoon E.B."/>
            <person name="Gedil M."/>
            <person name="Stanke M."/>
            <person name="Haas B.J."/>
            <person name="Wortman J.R."/>
            <person name="Fraser-Liggett C.M."/>
            <person name="Ravel J."/>
            <person name="Rabinowicz P.D."/>
        </authorList>
    </citation>
    <scope>NUCLEOTIDE SEQUENCE [LARGE SCALE GENOMIC DNA]</scope>
    <source>
        <strain evidence="2">cv. Hale</strain>
    </source>
</reference>
<name>B9RWX0_RICCO</name>
<gene>
    <name evidence="1" type="ORF">RCOM_1704190</name>
</gene>
<keyword evidence="2" id="KW-1185">Reference proteome</keyword>